<dbReference type="EMBL" id="CH473954">
    <property type="protein sequence ID" value="EDL77462.1"/>
    <property type="molecule type" value="Genomic_DNA"/>
</dbReference>
<sequence>MKQWNLPFAAYKPLVEKSLGFQKGGVFISSWLLGDLCASIFMYKKLGSFQRSTFTLLSQ</sequence>
<dbReference type="AlphaFoldDB" id="A6I2B5"/>
<evidence type="ECO:0000313" key="2">
    <source>
        <dbReference type="Proteomes" id="UP000234681"/>
    </source>
</evidence>
<organism evidence="1 2">
    <name type="scientific">Rattus norvegicus</name>
    <name type="common">Rat</name>
    <dbReference type="NCBI Taxonomy" id="10116"/>
    <lineage>
        <taxon>Eukaryota</taxon>
        <taxon>Metazoa</taxon>
        <taxon>Chordata</taxon>
        <taxon>Craniata</taxon>
        <taxon>Vertebrata</taxon>
        <taxon>Euteleostomi</taxon>
        <taxon>Mammalia</taxon>
        <taxon>Eutheria</taxon>
        <taxon>Euarchontoglires</taxon>
        <taxon>Glires</taxon>
        <taxon>Rodentia</taxon>
        <taxon>Myomorpha</taxon>
        <taxon>Muroidea</taxon>
        <taxon>Muridae</taxon>
        <taxon>Murinae</taxon>
        <taxon>Rattus</taxon>
    </lineage>
</organism>
<accession>A6I2B5</accession>
<evidence type="ECO:0000313" key="1">
    <source>
        <dbReference type="EMBL" id="EDL77462.1"/>
    </source>
</evidence>
<proteinExistence type="predicted"/>
<protein>
    <submittedName>
        <fullName evidence="1">RCG25855</fullName>
    </submittedName>
</protein>
<gene>
    <name evidence="1" type="ORF">rCG_25855</name>
</gene>
<dbReference type="Proteomes" id="UP000234681">
    <property type="component" value="Chromosome 8"/>
</dbReference>
<reference evidence="1 2" key="1">
    <citation type="submission" date="2005-09" db="EMBL/GenBank/DDBJ databases">
        <authorList>
            <person name="Mural R.J."/>
            <person name="Li P.W."/>
            <person name="Adams M.D."/>
            <person name="Amanatides P.G."/>
            <person name="Baden-Tillson H."/>
            <person name="Barnstead M."/>
            <person name="Chin S.H."/>
            <person name="Dew I."/>
            <person name="Evans C.A."/>
            <person name="Ferriera S."/>
            <person name="Flanigan M."/>
            <person name="Fosler C."/>
            <person name="Glodek A."/>
            <person name="Gu Z."/>
            <person name="Holt R.A."/>
            <person name="Jennings D."/>
            <person name="Kraft C.L."/>
            <person name="Lu F."/>
            <person name="Nguyen T."/>
            <person name="Nusskern D.R."/>
            <person name="Pfannkoch C.M."/>
            <person name="Sitter C."/>
            <person name="Sutton G.G."/>
            <person name="Venter J.C."/>
            <person name="Wang Z."/>
            <person name="Woodage T."/>
            <person name="Zheng X.H."/>
            <person name="Zhong F."/>
        </authorList>
    </citation>
    <scope>NUCLEOTIDE SEQUENCE [LARGE SCALE GENOMIC DNA]</scope>
    <source>
        <strain>BN</strain>
        <strain evidence="2">Sprague-Dawley</strain>
    </source>
</reference>
<name>A6I2B5_RAT</name>